<evidence type="ECO:0000313" key="4">
    <source>
        <dbReference type="Proteomes" id="UP001064106"/>
    </source>
</evidence>
<gene>
    <name evidence="3" type="ORF">MA04_04035</name>
</gene>
<keyword evidence="4" id="KW-1185">Reference proteome</keyword>
<dbReference type="Pfam" id="PF04304">
    <property type="entry name" value="DUF454"/>
    <property type="match status" value="1"/>
</dbReference>
<keyword evidence="1" id="KW-0997">Cell inner membrane</keyword>
<dbReference type="PANTHER" id="PTHR35813">
    <property type="entry name" value="INNER MEMBRANE PROTEIN YBAN"/>
    <property type="match status" value="1"/>
</dbReference>
<dbReference type="Proteomes" id="UP001064106">
    <property type="component" value="Unassembled WGS sequence"/>
</dbReference>
<dbReference type="PIRSF" id="PIRSF016789">
    <property type="entry name" value="DUF454"/>
    <property type="match status" value="1"/>
</dbReference>
<dbReference type="EMBL" id="ARXS01000038">
    <property type="protein sequence ID" value="MCU5784735.1"/>
    <property type="molecule type" value="Genomic_DNA"/>
</dbReference>
<comment type="subcellular location">
    <subcellularLocation>
        <location evidence="1">Cell inner membrane</location>
        <topology evidence="1">Multi-pass membrane protein</topology>
    </subcellularLocation>
</comment>
<evidence type="ECO:0000256" key="2">
    <source>
        <dbReference type="SAM" id="Phobius"/>
    </source>
</evidence>
<dbReference type="PANTHER" id="PTHR35813:SF1">
    <property type="entry name" value="INNER MEMBRANE PROTEIN YBAN"/>
    <property type="match status" value="1"/>
</dbReference>
<keyword evidence="1" id="KW-1003">Cell membrane</keyword>
<protein>
    <recommendedName>
        <fullName evidence="1">Inner membrane protein</fullName>
    </recommendedName>
</protein>
<keyword evidence="2" id="KW-0812">Transmembrane</keyword>
<keyword evidence="2" id="KW-1133">Transmembrane helix</keyword>
<organism evidence="3 4">
    <name type="scientific">Alloalcanivorax balearicus MACL04</name>
    <dbReference type="NCBI Taxonomy" id="1177182"/>
    <lineage>
        <taxon>Bacteria</taxon>
        <taxon>Pseudomonadati</taxon>
        <taxon>Pseudomonadota</taxon>
        <taxon>Gammaproteobacteria</taxon>
        <taxon>Oceanospirillales</taxon>
        <taxon>Alcanivoracaceae</taxon>
        <taxon>Alloalcanivorax</taxon>
    </lineage>
</organism>
<name>A0ABT2R4N9_9GAMM</name>
<evidence type="ECO:0000313" key="3">
    <source>
        <dbReference type="EMBL" id="MCU5784735.1"/>
    </source>
</evidence>
<feature type="transmembrane region" description="Helical" evidence="2">
    <location>
        <begin position="72"/>
        <end position="90"/>
    </location>
</feature>
<keyword evidence="1 2" id="KW-0472">Membrane</keyword>
<accession>A0ABT2R4N9</accession>
<evidence type="ECO:0000256" key="1">
    <source>
        <dbReference type="PIRNR" id="PIRNR016789"/>
    </source>
</evidence>
<dbReference type="RefSeq" id="WP_262462545.1">
    <property type="nucleotide sequence ID" value="NZ_ARXS01000038.1"/>
</dbReference>
<reference evidence="3" key="1">
    <citation type="submission" date="2012-09" db="EMBL/GenBank/DDBJ databases">
        <title>Genome Sequence of alkane-degrading Bacterium Alcanivorax balearicus MACL04.</title>
        <authorList>
            <person name="Lai Q."/>
            <person name="Shao Z."/>
        </authorList>
    </citation>
    <scope>NUCLEOTIDE SEQUENCE</scope>
    <source>
        <strain evidence="3">MACL04</strain>
    </source>
</reference>
<sequence length="126" mass="14385">MRILLWRALALLALATAMLGVILPGLPTVEFLLLSAWAAGRGWPALERWLLAHPRFGPPIRRWREYGAISRHAKWMATLSMSIGVILILISSLPHWAKGLLPLTMAVVLLWLWRRPEREAEYQTDE</sequence>
<dbReference type="InterPro" id="IPR007401">
    <property type="entry name" value="DUF454"/>
</dbReference>
<comment type="caution">
    <text evidence="3">The sequence shown here is derived from an EMBL/GenBank/DDBJ whole genome shotgun (WGS) entry which is preliminary data.</text>
</comment>
<proteinExistence type="predicted"/>